<keyword evidence="1" id="KW-0732">Signal</keyword>
<dbReference type="KEGG" id="spac:B1H29_35280"/>
<reference evidence="3 4" key="1">
    <citation type="submission" date="2017-02" db="EMBL/GenBank/DDBJ databases">
        <title>Streptomyces pactum ACT12 Genome sequencing and assembly.</title>
        <authorList>
            <person name="Xue Q."/>
            <person name="Yan X."/>
            <person name="Jia L."/>
            <person name="Yan H."/>
        </authorList>
    </citation>
    <scope>NUCLEOTIDE SEQUENCE [LARGE SCALE GENOMIC DNA]</scope>
    <source>
        <strain evidence="3 4">ACT12</strain>
    </source>
</reference>
<dbReference type="STRING" id="68249.BC342_01080"/>
<dbReference type="Gene3D" id="3.30.920.50">
    <property type="entry name" value="Beta-1,3-glucanase, C-terminal domain"/>
    <property type="match status" value="1"/>
</dbReference>
<sequence>MLSSLKHRLLAVATAAGLAGALVTFGASPPADAAVPATIPLKITNNSSRGEPVHIYNLGTSLTTGQQGWADANGTFHAWPAGGNPPTPAPDASIPGPAAGQTKTIRIPKLSGRIYFSYGPKLDFRLTTGGLVQPAVQNPSDPNRDILFNWSEYTLNDSGLWLNSTQVDMFSAPYTVGVQRADGSVSSAGRLKAGGYKAVFSALRAQPGWGGLIQTRPDGTVLRALSPLYGLETGALSASVMDGYINRVWQKYTSATLTVTPFADRPGTKYFGRVSGGVMNFTDGSGAVVTSFHKPDASSVFGCHKLLDAPNDQVRGPISRTLCAGFNRSTLLSNPHQPDTSAAGFYQDSVTNHYARIIHDRMADGKAYAFAFDDVGHHESLVHDGNPAQARLTLDPLN</sequence>
<dbReference type="AlphaFoldDB" id="A0A1S6JI47"/>
<feature type="chain" id="PRO_5010520212" evidence="1">
    <location>
        <begin position="34"/>
        <end position="398"/>
    </location>
</feature>
<dbReference type="EMBL" id="CP019724">
    <property type="protein sequence ID" value="AQS71431.1"/>
    <property type="molecule type" value="Genomic_DNA"/>
</dbReference>
<dbReference type="Pfam" id="PF16483">
    <property type="entry name" value="Glyco_hydro_64"/>
    <property type="match status" value="1"/>
</dbReference>
<evidence type="ECO:0000313" key="3">
    <source>
        <dbReference type="EMBL" id="AQS71431.1"/>
    </source>
</evidence>
<dbReference type="RefSeq" id="WP_055422394.1">
    <property type="nucleotide sequence ID" value="NZ_CP019724.1"/>
</dbReference>
<dbReference type="PANTHER" id="PTHR38165">
    <property type="match status" value="1"/>
</dbReference>
<dbReference type="Proteomes" id="UP000189443">
    <property type="component" value="Chromosome"/>
</dbReference>
<evidence type="ECO:0000256" key="1">
    <source>
        <dbReference type="SAM" id="SignalP"/>
    </source>
</evidence>
<dbReference type="Gene3D" id="2.60.110.10">
    <property type="entry name" value="Thaumatin"/>
    <property type="match status" value="1"/>
</dbReference>
<accession>A0A1S6JI47</accession>
<protein>
    <submittedName>
        <fullName evidence="3">Sugar hydrolase</fullName>
    </submittedName>
</protein>
<keyword evidence="4" id="KW-1185">Reference proteome</keyword>
<dbReference type="InterPro" id="IPR037398">
    <property type="entry name" value="Glyco_hydro_64_fam"/>
</dbReference>
<dbReference type="PROSITE" id="PS52006">
    <property type="entry name" value="GH64"/>
    <property type="match status" value="1"/>
</dbReference>
<keyword evidence="3" id="KW-0378">Hydrolase</keyword>
<dbReference type="OrthoDB" id="5513218at2"/>
<evidence type="ECO:0000313" key="4">
    <source>
        <dbReference type="Proteomes" id="UP000189443"/>
    </source>
</evidence>
<name>A0A1S6JI47_9ACTN</name>
<dbReference type="PANTHER" id="PTHR38165:SF1">
    <property type="entry name" value="GLUCANASE B"/>
    <property type="match status" value="1"/>
</dbReference>
<gene>
    <name evidence="3" type="ORF">B1H29_35280</name>
</gene>
<dbReference type="CDD" id="cd09216">
    <property type="entry name" value="GH64-LPHase-like"/>
    <property type="match status" value="1"/>
</dbReference>
<feature type="domain" description="GH64" evidence="2">
    <location>
        <begin position="36"/>
        <end position="396"/>
    </location>
</feature>
<dbReference type="InterPro" id="IPR037176">
    <property type="entry name" value="Osmotin/thaumatin-like_sf"/>
</dbReference>
<feature type="signal peptide" evidence="1">
    <location>
        <begin position="1"/>
        <end position="33"/>
    </location>
</feature>
<dbReference type="InterPro" id="IPR042517">
    <property type="entry name" value="Glyco_hydro_64_N_2"/>
</dbReference>
<organism evidence="3 4">
    <name type="scientific">Streptomyces pactum</name>
    <dbReference type="NCBI Taxonomy" id="68249"/>
    <lineage>
        <taxon>Bacteria</taxon>
        <taxon>Bacillati</taxon>
        <taxon>Actinomycetota</taxon>
        <taxon>Actinomycetes</taxon>
        <taxon>Kitasatosporales</taxon>
        <taxon>Streptomycetaceae</taxon>
        <taxon>Streptomyces</taxon>
    </lineage>
</organism>
<dbReference type="InterPro" id="IPR032477">
    <property type="entry name" value="Glyco_hydro_64"/>
</dbReference>
<evidence type="ECO:0000259" key="2">
    <source>
        <dbReference type="PROSITE" id="PS52006"/>
    </source>
</evidence>
<proteinExistence type="predicted"/>
<dbReference type="GO" id="GO:0016787">
    <property type="term" value="F:hydrolase activity"/>
    <property type="evidence" value="ECO:0007669"/>
    <property type="project" value="UniProtKB-KW"/>
</dbReference>